<dbReference type="EMBL" id="JBHSNZ010000026">
    <property type="protein sequence ID" value="MFC5811673.1"/>
    <property type="molecule type" value="Genomic_DNA"/>
</dbReference>
<dbReference type="SUPFAM" id="SSF53335">
    <property type="entry name" value="S-adenosyl-L-methionine-dependent methyltransferases"/>
    <property type="match status" value="1"/>
</dbReference>
<organism evidence="3 4">
    <name type="scientific">Streptomyces heilongjiangensis</name>
    <dbReference type="NCBI Taxonomy" id="945052"/>
    <lineage>
        <taxon>Bacteria</taxon>
        <taxon>Bacillati</taxon>
        <taxon>Actinomycetota</taxon>
        <taxon>Actinomycetes</taxon>
        <taxon>Kitasatosporales</taxon>
        <taxon>Streptomycetaceae</taxon>
        <taxon>Streptomyces</taxon>
    </lineage>
</organism>
<dbReference type="InterPro" id="IPR013216">
    <property type="entry name" value="Methyltransf_11"/>
</dbReference>
<evidence type="ECO:0000313" key="3">
    <source>
        <dbReference type="EMBL" id="MFC5811673.1"/>
    </source>
</evidence>
<dbReference type="GO" id="GO:0008168">
    <property type="term" value="F:methyltransferase activity"/>
    <property type="evidence" value="ECO:0007669"/>
    <property type="project" value="UniProtKB-KW"/>
</dbReference>
<dbReference type="EC" id="2.1.1.-" evidence="3"/>
<dbReference type="CDD" id="cd02440">
    <property type="entry name" value="AdoMet_MTases"/>
    <property type="match status" value="1"/>
</dbReference>
<feature type="domain" description="Methyltransferase type 11" evidence="2">
    <location>
        <begin position="144"/>
        <end position="233"/>
    </location>
</feature>
<protein>
    <submittedName>
        <fullName evidence="3">Class I SAM-dependent methyltransferase</fullName>
        <ecNumber evidence="3">2.1.1.-</ecNumber>
    </submittedName>
</protein>
<reference evidence="4" key="1">
    <citation type="journal article" date="2019" name="Int. J. Syst. Evol. Microbiol.">
        <title>The Global Catalogue of Microorganisms (GCM) 10K type strain sequencing project: providing services to taxonomists for standard genome sequencing and annotation.</title>
        <authorList>
            <consortium name="The Broad Institute Genomics Platform"/>
            <consortium name="The Broad Institute Genome Sequencing Center for Infectious Disease"/>
            <person name="Wu L."/>
            <person name="Ma J."/>
        </authorList>
    </citation>
    <scope>NUCLEOTIDE SEQUENCE [LARGE SCALE GENOMIC DNA]</scope>
    <source>
        <strain evidence="4">JCM 9918</strain>
    </source>
</reference>
<dbReference type="RefSeq" id="WP_272171489.1">
    <property type="nucleotide sequence ID" value="NZ_JAQOSL010000031.1"/>
</dbReference>
<evidence type="ECO:0000313" key="4">
    <source>
        <dbReference type="Proteomes" id="UP001596112"/>
    </source>
</evidence>
<dbReference type="Pfam" id="PF08241">
    <property type="entry name" value="Methyltransf_11"/>
    <property type="match status" value="1"/>
</dbReference>
<dbReference type="Gene3D" id="3.40.50.150">
    <property type="entry name" value="Vaccinia Virus protein VP39"/>
    <property type="match status" value="1"/>
</dbReference>
<dbReference type="InterPro" id="IPR029063">
    <property type="entry name" value="SAM-dependent_MTases_sf"/>
</dbReference>
<evidence type="ECO:0000259" key="2">
    <source>
        <dbReference type="Pfam" id="PF08241"/>
    </source>
</evidence>
<feature type="region of interest" description="Disordered" evidence="1">
    <location>
        <begin position="1"/>
        <end position="21"/>
    </location>
</feature>
<name>A0ABW1BG88_9ACTN</name>
<dbReference type="GO" id="GO:0032259">
    <property type="term" value="P:methylation"/>
    <property type="evidence" value="ECO:0007669"/>
    <property type="project" value="UniProtKB-KW"/>
</dbReference>
<sequence length="393" mass="43365">MSTVTTSSVGRLKLTSPTNGETLRPVAPNLLSDGERLWPHFDDCHYLRVGREALVDEVVSLIQRDRREEALVLLLCDRRSADIPAPDPRDVREALRTGTSFHEAVELLGYGGLGWYFEHRWIIPTYLSGLSLLHWQARRNRSVLEIGAGLGHLTAHWERTGGGDSICSDVVFSHLWLSRRHLRTGRVSVCFDANGPFPLASGSVDAVLGHDCLHYLSDIPGAISEMRRVASSGRLLIGHVHNGEAENFSPGHPLTLGEYTRLLAPSSVYDDAEMTSAWLEQRPPRPLADAAAAAQAFAFVAGEPPRDPVGVLPAPASSRRDDITVNPLLNGASPAWPSEKFVAEYVRPFPYLDGLRRPSDAELSAVRRGTAQDDDLRRWLAMGVLVRPPRAWY</sequence>
<dbReference type="Proteomes" id="UP001596112">
    <property type="component" value="Unassembled WGS sequence"/>
</dbReference>
<proteinExistence type="predicted"/>
<evidence type="ECO:0000256" key="1">
    <source>
        <dbReference type="SAM" id="MobiDB-lite"/>
    </source>
</evidence>
<keyword evidence="4" id="KW-1185">Reference proteome</keyword>
<accession>A0ABW1BG88</accession>
<gene>
    <name evidence="3" type="ORF">ACFQGO_29915</name>
</gene>
<comment type="caution">
    <text evidence="3">The sequence shown here is derived from an EMBL/GenBank/DDBJ whole genome shotgun (WGS) entry which is preliminary data.</text>
</comment>
<keyword evidence="3" id="KW-0489">Methyltransferase</keyword>
<keyword evidence="3" id="KW-0808">Transferase</keyword>